<dbReference type="CDD" id="cd03349">
    <property type="entry name" value="LbH_XAT"/>
    <property type="match status" value="1"/>
</dbReference>
<accession>A0A4R1RKV7</accession>
<dbReference type="PANTHER" id="PTHR43300">
    <property type="entry name" value="ACETYLTRANSFERASE"/>
    <property type="match status" value="1"/>
</dbReference>
<dbReference type="AlphaFoldDB" id="A0A4R1RKV7"/>
<evidence type="ECO:0000256" key="2">
    <source>
        <dbReference type="ARBA" id="ARBA00022679"/>
    </source>
</evidence>
<evidence type="ECO:0000256" key="1">
    <source>
        <dbReference type="ARBA" id="ARBA00007274"/>
    </source>
</evidence>
<dbReference type="InterPro" id="IPR001451">
    <property type="entry name" value="Hexapep"/>
</dbReference>
<dbReference type="Proteomes" id="UP000295455">
    <property type="component" value="Unassembled WGS sequence"/>
</dbReference>
<evidence type="ECO:0000313" key="6">
    <source>
        <dbReference type="Proteomes" id="UP000295455"/>
    </source>
</evidence>
<organism evidence="5 6">
    <name type="scientific">Mariniflexile fucanivorans</name>
    <dbReference type="NCBI Taxonomy" id="264023"/>
    <lineage>
        <taxon>Bacteria</taxon>
        <taxon>Pseudomonadati</taxon>
        <taxon>Bacteroidota</taxon>
        <taxon>Flavobacteriia</taxon>
        <taxon>Flavobacteriales</taxon>
        <taxon>Flavobacteriaceae</taxon>
        <taxon>Mariniflexile</taxon>
    </lineage>
</organism>
<keyword evidence="4" id="KW-0012">Acyltransferase</keyword>
<dbReference type="EMBL" id="SLUP01000003">
    <property type="protein sequence ID" value="TCL66706.1"/>
    <property type="molecule type" value="Genomic_DNA"/>
</dbReference>
<evidence type="ECO:0000256" key="3">
    <source>
        <dbReference type="ARBA" id="ARBA00022737"/>
    </source>
</evidence>
<keyword evidence="2 5" id="KW-0808">Transferase</keyword>
<name>A0A4R1RKV7_9FLAO</name>
<dbReference type="Pfam" id="PF00132">
    <property type="entry name" value="Hexapep"/>
    <property type="match status" value="1"/>
</dbReference>
<dbReference type="PROSITE" id="PS00101">
    <property type="entry name" value="HEXAPEP_TRANSFERASES"/>
    <property type="match status" value="1"/>
</dbReference>
<proteinExistence type="inferred from homology"/>
<comment type="caution">
    <text evidence="5">The sequence shown here is derived from an EMBL/GenBank/DDBJ whole genome shotgun (WGS) entry which is preliminary data.</text>
</comment>
<dbReference type="InterPro" id="IPR011004">
    <property type="entry name" value="Trimer_LpxA-like_sf"/>
</dbReference>
<dbReference type="GO" id="GO:0016746">
    <property type="term" value="F:acyltransferase activity"/>
    <property type="evidence" value="ECO:0007669"/>
    <property type="project" value="UniProtKB-KW"/>
</dbReference>
<evidence type="ECO:0000256" key="4">
    <source>
        <dbReference type="ARBA" id="ARBA00023315"/>
    </source>
</evidence>
<dbReference type="InterPro" id="IPR050179">
    <property type="entry name" value="Trans_hexapeptide_repeat"/>
</dbReference>
<comment type="similarity">
    <text evidence="1">Belongs to the transferase hexapeptide repeat family.</text>
</comment>
<reference evidence="5 6" key="1">
    <citation type="submission" date="2019-03" db="EMBL/GenBank/DDBJ databases">
        <title>Genomic Encyclopedia of Type Strains, Phase IV (KMG-IV): sequencing the most valuable type-strain genomes for metagenomic binning, comparative biology and taxonomic classification.</title>
        <authorList>
            <person name="Goeker M."/>
        </authorList>
    </citation>
    <scope>NUCLEOTIDE SEQUENCE [LARGE SCALE GENOMIC DNA]</scope>
    <source>
        <strain evidence="5 6">DSM 18792</strain>
    </source>
</reference>
<dbReference type="InterPro" id="IPR018357">
    <property type="entry name" value="Hexapep_transf_CS"/>
</dbReference>
<keyword evidence="3" id="KW-0677">Repeat</keyword>
<dbReference type="OrthoDB" id="9814490at2"/>
<dbReference type="PANTHER" id="PTHR43300:SF11">
    <property type="entry name" value="ACETYLTRANSFERASE RV3034C-RELATED"/>
    <property type="match status" value="1"/>
</dbReference>
<keyword evidence="6" id="KW-1185">Reference proteome</keyword>
<protein>
    <submittedName>
        <fullName evidence="5">Transferase family hexapeptide repeat protein</fullName>
    </submittedName>
</protein>
<dbReference type="SUPFAM" id="SSF51161">
    <property type="entry name" value="Trimeric LpxA-like enzymes"/>
    <property type="match status" value="1"/>
</dbReference>
<sequence length="249" mass="27497">MSILLNVLKRFILIIVSYVRYYKSIKGTGVRIKKSQIDGNNNIFNSNSFVLASKIYGNTTVNSNSIVINSTLSEFTKLGVNCAFANSTLGEFSYINDSSNVNNTKIGRFCSIGPGLKVGYGAHPVNFLSTSPLFYSSKPWFGFALTNKDEYEEHATTVIGNDVWIGANVFLMDGVTIGNGSIIAAGAVVTKDVPDYAIVGGVPAKIIKYRFVSDKIKEIQNLNWWDKDLEWLKKNAHLFQKDISISPIK</sequence>
<dbReference type="Gene3D" id="2.160.10.10">
    <property type="entry name" value="Hexapeptide repeat proteins"/>
    <property type="match status" value="1"/>
</dbReference>
<evidence type="ECO:0000313" key="5">
    <source>
        <dbReference type="EMBL" id="TCL66706.1"/>
    </source>
</evidence>
<gene>
    <name evidence="5" type="ORF">EV196_103119</name>
</gene>